<evidence type="ECO:0000313" key="2">
    <source>
        <dbReference type="EMBL" id="GAP66693.1"/>
    </source>
</evidence>
<proteinExistence type="predicted"/>
<accession>A0A0K8QP89</accession>
<dbReference type="AlphaFoldDB" id="A0A0K8QP89"/>
<protein>
    <submittedName>
        <fullName evidence="2">Benzodiazepine receptor family protein</fullName>
    </submittedName>
</protein>
<keyword evidence="2" id="KW-0675">Receptor</keyword>
<feature type="region of interest" description="Disordered" evidence="1">
    <location>
        <begin position="1"/>
        <end position="58"/>
    </location>
</feature>
<dbReference type="EMBL" id="DF970228">
    <property type="protein sequence ID" value="GAP66693.1"/>
    <property type="molecule type" value="Genomic_DNA"/>
</dbReference>
<keyword evidence="3" id="KW-1185">Reference proteome</keyword>
<evidence type="ECO:0000256" key="1">
    <source>
        <dbReference type="SAM" id="MobiDB-lite"/>
    </source>
</evidence>
<dbReference type="Proteomes" id="UP000253740">
    <property type="component" value="Unassembled WGS sequence"/>
</dbReference>
<evidence type="ECO:0000313" key="3">
    <source>
        <dbReference type="Proteomes" id="UP000253740"/>
    </source>
</evidence>
<feature type="compositionally biased region" description="Gly residues" evidence="1">
    <location>
        <begin position="21"/>
        <end position="30"/>
    </location>
</feature>
<sequence length="176" mass="17950">MAARTAASPQGNCAEVSASSNGGGGTGGGAPAAARGAVARRDGDAGFAADPRARETAPARRTAAAGFLAVRAVFAGTRFGFAAVRASGFLPGERPRAPGRVAGFPAAVRAALRAARAGGAKRRARFAAPPALRSAADREARGVRWDVRVAIVRLAVAPGAVSRRSRRRVKPRAFRR</sequence>
<gene>
    <name evidence="2" type="ORF">MBSD_n2007</name>
</gene>
<name>A0A0K8QP89_9GAMM</name>
<organism evidence="2">
    <name type="scientific">Mizugakiibacter sediminis</name>
    <dbReference type="NCBI Taxonomy" id="1475481"/>
    <lineage>
        <taxon>Bacteria</taxon>
        <taxon>Pseudomonadati</taxon>
        <taxon>Pseudomonadota</taxon>
        <taxon>Gammaproteobacteria</taxon>
        <taxon>Lysobacterales</taxon>
        <taxon>Rhodanobacteraceae</taxon>
        <taxon>Mizugakiibacter</taxon>
    </lineage>
</organism>
<dbReference type="RefSeq" id="WP_148667866.1">
    <property type="nucleotide sequence ID" value="NZ_DF970228.1"/>
</dbReference>
<reference evidence="2" key="1">
    <citation type="submission" date="2015-08" db="EMBL/GenBank/DDBJ databases">
        <title>Complete DNA Sequence of Pseudomonas syringae pv. actinidiae, the Causal Agent of Kiwifruit Canker Disease.</title>
        <authorList>
            <person name="Rikkerink E.H.A."/>
            <person name="Fineran P.C."/>
        </authorList>
    </citation>
    <scope>NUCLEOTIDE SEQUENCE</scope>
    <source>
        <strain evidence="2">SkMP5</strain>
    </source>
</reference>